<feature type="transmembrane region" description="Helical" evidence="1">
    <location>
        <begin position="35"/>
        <end position="54"/>
    </location>
</feature>
<dbReference type="AlphaFoldDB" id="A0A9X1LIW0"/>
<keyword evidence="1" id="KW-0812">Transmembrane</keyword>
<organism evidence="2 3">
    <name type="scientific">Christiangramia sediminis</name>
    <dbReference type="NCBI Taxonomy" id="2881336"/>
    <lineage>
        <taxon>Bacteria</taxon>
        <taxon>Pseudomonadati</taxon>
        <taxon>Bacteroidota</taxon>
        <taxon>Flavobacteriia</taxon>
        <taxon>Flavobacteriales</taxon>
        <taxon>Flavobacteriaceae</taxon>
        <taxon>Christiangramia</taxon>
    </lineage>
</organism>
<keyword evidence="3" id="KW-1185">Reference proteome</keyword>
<feature type="transmembrane region" description="Helical" evidence="1">
    <location>
        <begin position="66"/>
        <end position="87"/>
    </location>
</feature>
<gene>
    <name evidence="2" type="ORF">LGQ90_07065</name>
</gene>
<evidence type="ECO:0000313" key="3">
    <source>
        <dbReference type="Proteomes" id="UP001139414"/>
    </source>
</evidence>
<evidence type="ECO:0000313" key="2">
    <source>
        <dbReference type="EMBL" id="MCB7481019.1"/>
    </source>
</evidence>
<accession>A0A9X1LIW0</accession>
<comment type="caution">
    <text evidence="2">The sequence shown here is derived from an EMBL/GenBank/DDBJ whole genome shotgun (WGS) entry which is preliminary data.</text>
</comment>
<reference evidence="2" key="1">
    <citation type="submission" date="2021-10" db="EMBL/GenBank/DDBJ databases">
        <title>Gramella sp. ASW11-100T, isolated from marine sediment.</title>
        <authorList>
            <person name="Xia C."/>
        </authorList>
    </citation>
    <scope>NUCLEOTIDE SEQUENCE</scope>
    <source>
        <strain evidence="2">ASW11-100</strain>
    </source>
</reference>
<proteinExistence type="predicted"/>
<protein>
    <submittedName>
        <fullName evidence="2">Uncharacterized protein</fullName>
    </submittedName>
</protein>
<sequence length="93" mass="10298">MKTNRILIILLIVGSLLLIPFTAMQVSEEVVWSTFDFLVAGILLMLTGLAINLVWRKFISTKKRILFCGILVALFVIWAELGVGIFGTPFAGN</sequence>
<name>A0A9X1LIW0_9FLAO</name>
<dbReference type="EMBL" id="JAJBZG010000002">
    <property type="protein sequence ID" value="MCB7481019.1"/>
    <property type="molecule type" value="Genomic_DNA"/>
</dbReference>
<evidence type="ECO:0000256" key="1">
    <source>
        <dbReference type="SAM" id="Phobius"/>
    </source>
</evidence>
<dbReference type="RefSeq" id="WP_229339573.1">
    <property type="nucleotide sequence ID" value="NZ_JAJBZG010000002.1"/>
</dbReference>
<keyword evidence="1" id="KW-1133">Transmembrane helix</keyword>
<dbReference type="Proteomes" id="UP001139414">
    <property type="component" value="Unassembled WGS sequence"/>
</dbReference>
<keyword evidence="1" id="KW-0472">Membrane</keyword>